<dbReference type="PATRIC" id="fig|251724.3.peg.4497"/>
<dbReference type="EMBL" id="LJQO01000214">
    <property type="protein sequence ID" value="KPX74044.1"/>
    <property type="molecule type" value="Genomic_DNA"/>
</dbReference>
<organism evidence="1 2">
    <name type="scientific">Pseudomonas amygdali pv. photiniae</name>
    <dbReference type="NCBI Taxonomy" id="251724"/>
    <lineage>
        <taxon>Bacteria</taxon>
        <taxon>Pseudomonadati</taxon>
        <taxon>Pseudomonadota</taxon>
        <taxon>Gammaproteobacteria</taxon>
        <taxon>Pseudomonadales</taxon>
        <taxon>Pseudomonadaceae</taxon>
        <taxon>Pseudomonas</taxon>
        <taxon>Pseudomonas amygdali</taxon>
    </lineage>
</organism>
<dbReference type="AlphaFoldDB" id="A0A0P9YBD0"/>
<dbReference type="Proteomes" id="UP000050469">
    <property type="component" value="Unassembled WGS sequence"/>
</dbReference>
<evidence type="ECO:0000313" key="2">
    <source>
        <dbReference type="Proteomes" id="UP000050469"/>
    </source>
</evidence>
<evidence type="ECO:0000313" key="1">
    <source>
        <dbReference type="EMBL" id="KPX74044.1"/>
    </source>
</evidence>
<gene>
    <name evidence="1" type="ORF">ALO53_101963</name>
</gene>
<name>A0A0P9YBD0_PSEA0</name>
<reference evidence="1 2" key="1">
    <citation type="submission" date="2015-09" db="EMBL/GenBank/DDBJ databases">
        <title>Genome announcement of multiple Pseudomonas syringae strains.</title>
        <authorList>
            <person name="Thakur S."/>
            <person name="Wang P.W."/>
            <person name="Gong Y."/>
            <person name="Weir B.S."/>
            <person name="Guttman D.S."/>
        </authorList>
    </citation>
    <scope>NUCLEOTIDE SEQUENCE [LARGE SCALE GENOMIC DNA]</scope>
    <source>
        <strain evidence="1 2">ICMP7840</strain>
    </source>
</reference>
<proteinExistence type="predicted"/>
<comment type="caution">
    <text evidence="1">The sequence shown here is derived from an EMBL/GenBank/DDBJ whole genome shotgun (WGS) entry which is preliminary data.</text>
</comment>
<protein>
    <submittedName>
        <fullName evidence="1">Uncharacterized protein</fullName>
    </submittedName>
</protein>
<accession>A0A0P9YBD0</accession>
<sequence>MMRTSFFVIQWKPLNNPALLPVQASEPPSAFFNVRWRPTQGLTYYPETAVLTQPVTAFPTG</sequence>